<organism evidence="1 2">
    <name type="scientific">Flavobacterium davisii</name>
    <dbReference type="NCBI Taxonomy" id="2906077"/>
    <lineage>
        <taxon>Bacteria</taxon>
        <taxon>Pseudomonadati</taxon>
        <taxon>Bacteroidota</taxon>
        <taxon>Flavobacteriia</taxon>
        <taxon>Flavobacteriales</taxon>
        <taxon>Flavobacteriaceae</taxon>
        <taxon>Flavobacterium</taxon>
    </lineage>
</organism>
<accession>A0A246GER6</accession>
<evidence type="ECO:0000313" key="2">
    <source>
        <dbReference type="Proteomes" id="UP000197768"/>
    </source>
</evidence>
<dbReference type="AlphaFoldDB" id="A0A246GER6"/>
<dbReference type="Proteomes" id="UP000197768">
    <property type="component" value="Unassembled WGS sequence"/>
</dbReference>
<comment type="caution">
    <text evidence="1">The sequence shown here is derived from an EMBL/GenBank/DDBJ whole genome shotgun (WGS) entry which is preliminary data.</text>
</comment>
<gene>
    <name evidence="1" type="ORF">BWK59_14905</name>
</gene>
<evidence type="ECO:0008006" key="3">
    <source>
        <dbReference type="Google" id="ProtNLM"/>
    </source>
</evidence>
<protein>
    <recommendedName>
        <fullName evidence="3">Lipoprotein</fullName>
    </recommendedName>
</protein>
<sequence>MKKYYLLLIAIITISCKNKNENNTEKKIDNNIKNGKYKFYKKNRQLYKTLEYINLCGEQYLNQGWYFNKNLDTLYENSNYYKVSMEKNILKPNENSRISLIYKPLMKNSISVLLLGDKNVDDNFCNLKEMKLDTLYFVDNKLEFYQSFKSKGIKKLGGYIFEIKKLKNKVNNHSVYDERKVYVKIIFEVK</sequence>
<dbReference type="EMBL" id="MTCZ01000332">
    <property type="protein sequence ID" value="OWP82618.1"/>
    <property type="molecule type" value="Genomic_DNA"/>
</dbReference>
<evidence type="ECO:0000313" key="1">
    <source>
        <dbReference type="EMBL" id="OWP82618.1"/>
    </source>
</evidence>
<reference evidence="1 2" key="1">
    <citation type="journal article" date="2017" name="Infect. Genet. Evol.">
        <title>Comparative genome analysis of fish pathogen Flavobacterium columnare reveals extensive sequence diversity within the species.</title>
        <authorList>
            <person name="Kayansamruaj P."/>
            <person name="Dong H.T."/>
            <person name="Hirono I."/>
            <person name="Kondo H."/>
            <person name="Senapin S."/>
            <person name="Rodkhum C."/>
        </authorList>
    </citation>
    <scope>NUCLEOTIDE SEQUENCE [LARGE SCALE GENOMIC DNA]</scope>
    <source>
        <strain evidence="1 2">1215</strain>
    </source>
</reference>
<dbReference type="RefSeq" id="WP_088395124.1">
    <property type="nucleotide sequence ID" value="NZ_MTCZ01000332.1"/>
</dbReference>
<name>A0A246GER6_9FLAO</name>
<proteinExistence type="predicted"/>
<dbReference type="PROSITE" id="PS51257">
    <property type="entry name" value="PROKAR_LIPOPROTEIN"/>
    <property type="match status" value="1"/>
</dbReference>